<evidence type="ECO:0000313" key="3">
    <source>
        <dbReference type="Proteomes" id="UP001519363"/>
    </source>
</evidence>
<sequence>MRRTVALAALLAATTVVPSAAAAPATVLEFTAKRKLITLADLPVPGASYAVRSELANTDGTEAGGLTISCTVVGVELALPPVVEAQCLHVYRFKDDAELHTTALVKRTLGSDNVHKQVVVGGTGRFKGAEGEGTIVFPDNDSVKYRLDFSV</sequence>
<comment type="caution">
    <text evidence="2">The sequence shown here is derived from an EMBL/GenBank/DDBJ whole genome shotgun (WGS) entry which is preliminary data.</text>
</comment>
<gene>
    <name evidence="2" type="ORF">JOF53_003337</name>
</gene>
<protein>
    <recommendedName>
        <fullName evidence="4">Dirigent-like protein</fullName>
    </recommendedName>
</protein>
<name>A0ABS5AD07_9PSEU</name>
<evidence type="ECO:0008006" key="4">
    <source>
        <dbReference type="Google" id="ProtNLM"/>
    </source>
</evidence>
<keyword evidence="1" id="KW-0732">Signal</keyword>
<keyword evidence="3" id="KW-1185">Reference proteome</keyword>
<reference evidence="2 3" key="1">
    <citation type="submission" date="2021-03" db="EMBL/GenBank/DDBJ databases">
        <title>Sequencing the genomes of 1000 actinobacteria strains.</title>
        <authorList>
            <person name="Klenk H.-P."/>
        </authorList>
    </citation>
    <scope>NUCLEOTIDE SEQUENCE [LARGE SCALE GENOMIC DNA]</scope>
    <source>
        <strain evidence="2 3">DSM 44580</strain>
    </source>
</reference>
<accession>A0ABS5AD07</accession>
<organism evidence="2 3">
    <name type="scientific">Crossiella equi</name>
    <dbReference type="NCBI Taxonomy" id="130796"/>
    <lineage>
        <taxon>Bacteria</taxon>
        <taxon>Bacillati</taxon>
        <taxon>Actinomycetota</taxon>
        <taxon>Actinomycetes</taxon>
        <taxon>Pseudonocardiales</taxon>
        <taxon>Pseudonocardiaceae</taxon>
        <taxon>Crossiella</taxon>
    </lineage>
</organism>
<proteinExistence type="predicted"/>
<evidence type="ECO:0000313" key="2">
    <source>
        <dbReference type="EMBL" id="MBP2474465.1"/>
    </source>
</evidence>
<dbReference type="Proteomes" id="UP001519363">
    <property type="component" value="Unassembled WGS sequence"/>
</dbReference>
<dbReference type="RefSeq" id="WP_086790007.1">
    <property type="nucleotide sequence ID" value="NZ_JAGIOO010000001.1"/>
</dbReference>
<feature type="chain" id="PRO_5046739027" description="Dirigent-like protein" evidence="1">
    <location>
        <begin position="23"/>
        <end position="151"/>
    </location>
</feature>
<evidence type="ECO:0000256" key="1">
    <source>
        <dbReference type="SAM" id="SignalP"/>
    </source>
</evidence>
<feature type="signal peptide" evidence="1">
    <location>
        <begin position="1"/>
        <end position="22"/>
    </location>
</feature>
<dbReference type="EMBL" id="JAGIOO010000001">
    <property type="protein sequence ID" value="MBP2474465.1"/>
    <property type="molecule type" value="Genomic_DNA"/>
</dbReference>